<evidence type="ECO:0000313" key="1">
    <source>
        <dbReference type="EMBL" id="JAH51321.1"/>
    </source>
</evidence>
<accession>A0A0E9TCL4</accession>
<organism evidence="1">
    <name type="scientific">Anguilla anguilla</name>
    <name type="common">European freshwater eel</name>
    <name type="synonym">Muraena anguilla</name>
    <dbReference type="NCBI Taxonomy" id="7936"/>
    <lineage>
        <taxon>Eukaryota</taxon>
        <taxon>Metazoa</taxon>
        <taxon>Chordata</taxon>
        <taxon>Craniata</taxon>
        <taxon>Vertebrata</taxon>
        <taxon>Euteleostomi</taxon>
        <taxon>Actinopterygii</taxon>
        <taxon>Neopterygii</taxon>
        <taxon>Teleostei</taxon>
        <taxon>Anguilliformes</taxon>
        <taxon>Anguillidae</taxon>
        <taxon>Anguilla</taxon>
    </lineage>
</organism>
<dbReference type="EMBL" id="GBXM01057256">
    <property type="protein sequence ID" value="JAH51321.1"/>
    <property type="molecule type" value="Transcribed_RNA"/>
</dbReference>
<protein>
    <submittedName>
        <fullName evidence="1">Uncharacterized protein</fullName>
    </submittedName>
</protein>
<name>A0A0E9TCL4_ANGAN</name>
<reference evidence="1" key="2">
    <citation type="journal article" date="2015" name="Fish Shellfish Immunol.">
        <title>Early steps in the European eel (Anguilla anguilla)-Vibrio vulnificus interaction in the gills: Role of the RtxA13 toxin.</title>
        <authorList>
            <person name="Callol A."/>
            <person name="Pajuelo D."/>
            <person name="Ebbesson L."/>
            <person name="Teles M."/>
            <person name="MacKenzie S."/>
            <person name="Amaro C."/>
        </authorList>
    </citation>
    <scope>NUCLEOTIDE SEQUENCE</scope>
</reference>
<sequence>MEFSVNFASSLGVLGGLVIGSGTNQ</sequence>
<dbReference type="AlphaFoldDB" id="A0A0E9TCL4"/>
<reference evidence="1" key="1">
    <citation type="submission" date="2014-11" db="EMBL/GenBank/DDBJ databases">
        <authorList>
            <person name="Amaro Gonzalez C."/>
        </authorList>
    </citation>
    <scope>NUCLEOTIDE SEQUENCE</scope>
</reference>
<proteinExistence type="predicted"/>